<feature type="region of interest" description="Disordered" evidence="1">
    <location>
        <begin position="72"/>
        <end position="110"/>
    </location>
</feature>
<accession>A0A8K1CD98</accession>
<evidence type="ECO:0000313" key="3">
    <source>
        <dbReference type="Proteomes" id="UP000794436"/>
    </source>
</evidence>
<sequence>MSARPQGAQLLSWEEPVAMLAAGDAVVNGWGVLPHDSLELTEGSNQLHHQEGDQFEDRDDHMGHDEDIFEMEGLHEEPEQQAPASRRRFRTASLNNLTSGREKRTMALQPPDGYHEMPASFVPPHQLVQRDCFSIGLRDEFKRRPTNNI</sequence>
<proteinExistence type="predicted"/>
<evidence type="ECO:0000256" key="1">
    <source>
        <dbReference type="SAM" id="MobiDB-lite"/>
    </source>
</evidence>
<gene>
    <name evidence="2" type="ORF">Poli38472_013747</name>
</gene>
<evidence type="ECO:0000313" key="2">
    <source>
        <dbReference type="EMBL" id="TMW61284.1"/>
    </source>
</evidence>
<dbReference type="EMBL" id="SPLM01000077">
    <property type="protein sequence ID" value="TMW61284.1"/>
    <property type="molecule type" value="Genomic_DNA"/>
</dbReference>
<reference evidence="2" key="1">
    <citation type="submission" date="2019-03" db="EMBL/GenBank/DDBJ databases">
        <title>Long read genome sequence of the mycoparasitic Pythium oligandrum ATCC 38472 isolated from sugarbeet rhizosphere.</title>
        <authorList>
            <person name="Gaulin E."/>
        </authorList>
    </citation>
    <scope>NUCLEOTIDE SEQUENCE</scope>
    <source>
        <strain evidence="2">ATCC 38472_TT</strain>
    </source>
</reference>
<dbReference type="Proteomes" id="UP000794436">
    <property type="component" value="Unassembled WGS sequence"/>
</dbReference>
<name>A0A8K1CD98_PYTOL</name>
<keyword evidence="3" id="KW-1185">Reference proteome</keyword>
<dbReference type="AlphaFoldDB" id="A0A8K1CD98"/>
<dbReference type="OrthoDB" id="68612at2759"/>
<comment type="caution">
    <text evidence="2">The sequence shown here is derived from an EMBL/GenBank/DDBJ whole genome shotgun (WGS) entry which is preliminary data.</text>
</comment>
<organism evidence="2 3">
    <name type="scientific">Pythium oligandrum</name>
    <name type="common">Mycoparasitic fungus</name>
    <dbReference type="NCBI Taxonomy" id="41045"/>
    <lineage>
        <taxon>Eukaryota</taxon>
        <taxon>Sar</taxon>
        <taxon>Stramenopiles</taxon>
        <taxon>Oomycota</taxon>
        <taxon>Peronosporomycetes</taxon>
        <taxon>Pythiales</taxon>
        <taxon>Pythiaceae</taxon>
        <taxon>Pythium</taxon>
    </lineage>
</organism>
<protein>
    <submittedName>
        <fullName evidence="2">Uncharacterized protein</fullName>
    </submittedName>
</protein>